<organism evidence="2 3">
    <name type="scientific">Protopolystoma xenopodis</name>
    <dbReference type="NCBI Taxonomy" id="117903"/>
    <lineage>
        <taxon>Eukaryota</taxon>
        <taxon>Metazoa</taxon>
        <taxon>Spiralia</taxon>
        <taxon>Lophotrochozoa</taxon>
        <taxon>Platyhelminthes</taxon>
        <taxon>Monogenea</taxon>
        <taxon>Polyopisthocotylea</taxon>
        <taxon>Polystomatidea</taxon>
        <taxon>Polystomatidae</taxon>
        <taxon>Protopolystoma</taxon>
    </lineage>
</organism>
<feature type="compositionally biased region" description="Low complexity" evidence="1">
    <location>
        <begin position="52"/>
        <end position="64"/>
    </location>
</feature>
<feature type="non-terminal residue" evidence="2">
    <location>
        <position position="1"/>
    </location>
</feature>
<feature type="region of interest" description="Disordered" evidence="1">
    <location>
        <begin position="45"/>
        <end position="83"/>
    </location>
</feature>
<proteinExistence type="predicted"/>
<sequence>EESLLDKRAAKGVDQGVNICWSRSSLGAEVCSSATSPVSGTKAALLPGLEPTSRSSSSCSTASAPLVQSTTAPSSGQNEANPVGLDSGACIGVTPAQGVLLSTSAGATRRRPMRLVRHETGFSRPLARPMPRLASAGLTGLPNHQQEQWVDGPNADYSQSPETGKQKVPSRPSEGPRSQSSHRHHNLQYHHHHHHPYHHNHSHNHSPNHHPHLQRCLHTHHHGYHQHHLSPQHRTNCQKESQPTGHSNQNSRIACRQPSEVR</sequence>
<comment type="caution">
    <text evidence="2">The sequence shown here is derived from an EMBL/GenBank/DDBJ whole genome shotgun (WGS) entry which is preliminary data.</text>
</comment>
<evidence type="ECO:0000313" key="3">
    <source>
        <dbReference type="Proteomes" id="UP000784294"/>
    </source>
</evidence>
<feature type="compositionally biased region" description="Basic residues" evidence="1">
    <location>
        <begin position="180"/>
        <end position="231"/>
    </location>
</feature>
<accession>A0A448WUJ1</accession>
<protein>
    <submittedName>
        <fullName evidence="2">Uncharacterized protein</fullName>
    </submittedName>
</protein>
<keyword evidence="3" id="KW-1185">Reference proteome</keyword>
<evidence type="ECO:0000313" key="2">
    <source>
        <dbReference type="EMBL" id="VEL20636.1"/>
    </source>
</evidence>
<reference evidence="2" key="1">
    <citation type="submission" date="2018-11" db="EMBL/GenBank/DDBJ databases">
        <authorList>
            <consortium name="Pathogen Informatics"/>
        </authorList>
    </citation>
    <scope>NUCLEOTIDE SEQUENCE</scope>
</reference>
<feature type="region of interest" description="Disordered" evidence="1">
    <location>
        <begin position="144"/>
        <end position="262"/>
    </location>
</feature>
<dbReference type="Proteomes" id="UP000784294">
    <property type="component" value="Unassembled WGS sequence"/>
</dbReference>
<dbReference type="EMBL" id="CAAALY010047353">
    <property type="protein sequence ID" value="VEL20636.1"/>
    <property type="molecule type" value="Genomic_DNA"/>
</dbReference>
<feature type="compositionally biased region" description="Polar residues" evidence="1">
    <location>
        <begin position="66"/>
        <end position="80"/>
    </location>
</feature>
<evidence type="ECO:0000256" key="1">
    <source>
        <dbReference type="SAM" id="MobiDB-lite"/>
    </source>
</evidence>
<gene>
    <name evidence="2" type="ORF">PXEA_LOCUS14076</name>
</gene>
<dbReference type="AlphaFoldDB" id="A0A448WUJ1"/>
<feature type="compositionally biased region" description="Polar residues" evidence="1">
    <location>
        <begin position="234"/>
        <end position="252"/>
    </location>
</feature>
<name>A0A448WUJ1_9PLAT</name>